<dbReference type="Gene3D" id="1.20.120.430">
    <property type="entry name" value="tRNA modification GTPase MnmE domain 2"/>
    <property type="match status" value="1"/>
</dbReference>
<comment type="similarity">
    <text evidence="1 6 7">Belongs to the TRAFAC class TrmE-Era-EngA-EngB-Septin-like GTPase superfamily. TrmE GTPase family.</text>
</comment>
<comment type="caution">
    <text evidence="6">Lacks conserved residue(s) required for the propagation of feature annotation.</text>
</comment>
<evidence type="ECO:0000256" key="3">
    <source>
        <dbReference type="ARBA" id="ARBA00022741"/>
    </source>
</evidence>
<dbReference type="NCBIfam" id="TIGR00231">
    <property type="entry name" value="small_GTP"/>
    <property type="match status" value="1"/>
</dbReference>
<feature type="binding site" evidence="6">
    <location>
        <begin position="273"/>
        <end position="276"/>
    </location>
    <ligand>
        <name>GTP</name>
        <dbReference type="ChEBI" id="CHEBI:37565"/>
    </ligand>
</feature>
<evidence type="ECO:0000256" key="6">
    <source>
        <dbReference type="HAMAP-Rule" id="MF_00379"/>
    </source>
</evidence>
<comment type="cofactor">
    <cofactor evidence="6">
        <name>K(+)</name>
        <dbReference type="ChEBI" id="CHEBI:29103"/>
    </cofactor>
    <text evidence="6">Binds 1 potassium ion per subunit.</text>
</comment>
<dbReference type="CDD" id="cd14858">
    <property type="entry name" value="TrmE_N"/>
    <property type="match status" value="1"/>
</dbReference>
<comment type="subcellular location">
    <subcellularLocation>
        <location evidence="6">Cytoplasm</location>
    </subcellularLocation>
</comment>
<dbReference type="InterPro" id="IPR005225">
    <property type="entry name" value="Small_GTP-bd"/>
</dbReference>
<dbReference type="InterPro" id="IPR031168">
    <property type="entry name" value="G_TrmE"/>
</dbReference>
<dbReference type="InterPro" id="IPR025867">
    <property type="entry name" value="MnmE_helical"/>
</dbReference>
<dbReference type="InterPro" id="IPR004520">
    <property type="entry name" value="GTPase_MnmE"/>
</dbReference>
<keyword evidence="2 6" id="KW-0819">tRNA processing</keyword>
<feature type="binding site" evidence="6">
    <location>
        <position position="123"/>
    </location>
    <ligand>
        <name>(6S)-5-formyl-5,6,7,8-tetrahydrofolate</name>
        <dbReference type="ChEBI" id="CHEBI:57457"/>
    </ligand>
</feature>
<dbReference type="Proteomes" id="UP001524478">
    <property type="component" value="Unassembled WGS sequence"/>
</dbReference>
<accession>A0ABT1SE03</accession>
<comment type="subunit">
    <text evidence="6">Homodimer. Heterotetramer of two MnmE and two MnmG subunits.</text>
</comment>
<keyword evidence="6" id="KW-0479">Metal-binding</keyword>
<keyword evidence="5 6" id="KW-0342">GTP-binding</keyword>
<gene>
    <name evidence="6 9" type="primary">mnmE</name>
    <name evidence="6" type="synonym">trmE</name>
    <name evidence="9" type="ORF">NE686_16410</name>
</gene>
<organism evidence="9 10">
    <name type="scientific">Tissierella carlieri</name>
    <dbReference type="NCBI Taxonomy" id="689904"/>
    <lineage>
        <taxon>Bacteria</taxon>
        <taxon>Bacillati</taxon>
        <taxon>Bacillota</taxon>
        <taxon>Tissierellia</taxon>
        <taxon>Tissierellales</taxon>
        <taxon>Tissierellaceae</taxon>
        <taxon>Tissierella</taxon>
    </lineage>
</organism>
<protein>
    <recommendedName>
        <fullName evidence="6">tRNA modification GTPase MnmE</fullName>
        <ecNumber evidence="6">3.6.-.-</ecNumber>
    </recommendedName>
</protein>
<dbReference type="PANTHER" id="PTHR42714">
    <property type="entry name" value="TRNA MODIFICATION GTPASE GTPBP3"/>
    <property type="match status" value="1"/>
</dbReference>
<evidence type="ECO:0000256" key="7">
    <source>
        <dbReference type="RuleBase" id="RU003313"/>
    </source>
</evidence>
<dbReference type="InterPro" id="IPR027417">
    <property type="entry name" value="P-loop_NTPase"/>
</dbReference>
<dbReference type="InterPro" id="IPR027368">
    <property type="entry name" value="MnmE_dom2"/>
</dbReference>
<dbReference type="SUPFAM" id="SSF116878">
    <property type="entry name" value="TrmE connector domain"/>
    <property type="match status" value="1"/>
</dbReference>
<feature type="binding site" evidence="6">
    <location>
        <position position="254"/>
    </location>
    <ligand>
        <name>Mg(2+)</name>
        <dbReference type="ChEBI" id="CHEBI:18420"/>
    </ligand>
</feature>
<keyword evidence="3 6" id="KW-0547">Nucleotide-binding</keyword>
<dbReference type="EC" id="3.6.-.-" evidence="6"/>
<dbReference type="RefSeq" id="WP_256312354.1">
    <property type="nucleotide sequence ID" value="NZ_JANGAC010000014.1"/>
</dbReference>
<feature type="binding site" evidence="6">
    <location>
        <position position="248"/>
    </location>
    <ligand>
        <name>K(+)</name>
        <dbReference type="ChEBI" id="CHEBI:29103"/>
    </ligand>
</feature>
<dbReference type="Gene3D" id="3.40.50.300">
    <property type="entry name" value="P-loop containing nucleotide triphosphate hydrolases"/>
    <property type="match status" value="1"/>
</dbReference>
<comment type="caution">
    <text evidence="9">The sequence shown here is derived from an EMBL/GenBank/DDBJ whole genome shotgun (WGS) entry which is preliminary data.</text>
</comment>
<dbReference type="InterPro" id="IPR027266">
    <property type="entry name" value="TrmE/GcvT-like"/>
</dbReference>
<feature type="binding site" evidence="6">
    <location>
        <position position="457"/>
    </location>
    <ligand>
        <name>(6S)-5-formyl-5,6,7,8-tetrahydrofolate</name>
        <dbReference type="ChEBI" id="CHEBI:57457"/>
    </ligand>
</feature>
<feature type="binding site" evidence="6">
    <location>
        <position position="84"/>
    </location>
    <ligand>
        <name>(6S)-5-formyl-5,6,7,8-tetrahydrofolate</name>
        <dbReference type="ChEBI" id="CHEBI:57457"/>
    </ligand>
</feature>
<keyword evidence="6" id="KW-0378">Hydrolase</keyword>
<feature type="binding site" evidence="6">
    <location>
        <position position="19"/>
    </location>
    <ligand>
        <name>(6S)-5-formyl-5,6,7,8-tetrahydrofolate</name>
        <dbReference type="ChEBI" id="CHEBI:57457"/>
    </ligand>
</feature>
<reference evidence="9 10" key="1">
    <citation type="submission" date="2022-06" db="EMBL/GenBank/DDBJ databases">
        <title>Isolation of gut microbiota from human fecal samples.</title>
        <authorList>
            <person name="Pamer E.G."/>
            <person name="Barat B."/>
            <person name="Waligurski E."/>
            <person name="Medina S."/>
            <person name="Paddock L."/>
            <person name="Mostad J."/>
        </authorList>
    </citation>
    <scope>NUCLEOTIDE SEQUENCE [LARGE SCALE GENOMIC DNA]</scope>
    <source>
        <strain evidence="9 10">DFI.7.95</strain>
    </source>
</reference>
<evidence type="ECO:0000259" key="8">
    <source>
        <dbReference type="PROSITE" id="PS51709"/>
    </source>
</evidence>
<dbReference type="PROSITE" id="PS51709">
    <property type="entry name" value="G_TRME"/>
    <property type="match status" value="1"/>
</dbReference>
<feature type="binding site" evidence="6">
    <location>
        <begin position="248"/>
        <end position="254"/>
    </location>
    <ligand>
        <name>GTP</name>
        <dbReference type="ChEBI" id="CHEBI:37565"/>
    </ligand>
</feature>
<dbReference type="HAMAP" id="MF_00379">
    <property type="entry name" value="GTPase_MnmE"/>
    <property type="match status" value="1"/>
</dbReference>
<proteinExistence type="inferred from homology"/>
<comment type="function">
    <text evidence="6">Exhibits a very high intrinsic GTPase hydrolysis rate. Involved in the addition of a carboxymethylaminomethyl (cmnm) group at the wobble position (U34) of certain tRNAs, forming tRNA-cmnm(5)s(2)U34.</text>
</comment>
<evidence type="ECO:0000256" key="2">
    <source>
        <dbReference type="ARBA" id="ARBA00022694"/>
    </source>
</evidence>
<keyword evidence="6" id="KW-0460">Magnesium</keyword>
<sequence length="457" mass="51102">MTIAAISTAVGEAGIGIVRISGKNALNIGNTIFKGNKVEELNEDYNRKLIYGHIVDKKNNQLIDEVLISYMKGPHTYTREDMVEVYCHGGIISVRKVLELILNNGARLAEPGEFTKRAFLNGRLDLSQAEAIIDMIRAKTDKSFEASLDQLEGSLSRKIKEIRNILLEMIAHVEVSIDFSDEDIEEVTYEDLQESGNRVKEEVEKLLSTADRGKILRNGLNTVILGKPNVGKSSLLNAVLRENRAIVTDIPGTTRDIIEEYVNIDGIPLRIIDTAGIRNTDDLVEQIGVDRAKETVEKADLIITVFDASRELSDEDYEIIELIKDKKSIILLNKTDLPTKYNKSYLKSLLNEREIISTSITSGIGVDILERSIKNMFYSGEIEIYSDTVVTNVRHKNQLVKALENITQAIEDIKGNVPIDCIEVDLKNCWENLGEISGDTIGEDILDKIFSEFCIGK</sequence>
<dbReference type="Pfam" id="PF01926">
    <property type="entry name" value="MMR_HSR1"/>
    <property type="match status" value="1"/>
</dbReference>
<feature type="binding site" evidence="6">
    <location>
        <position position="250"/>
    </location>
    <ligand>
        <name>K(+)</name>
        <dbReference type="ChEBI" id="CHEBI:29103"/>
    </ligand>
</feature>
<feature type="binding site" evidence="6">
    <location>
        <position position="253"/>
    </location>
    <ligand>
        <name>K(+)</name>
        <dbReference type="ChEBI" id="CHEBI:29103"/>
    </ligand>
</feature>
<dbReference type="EMBL" id="JANGAC010000014">
    <property type="protein sequence ID" value="MCQ4924688.1"/>
    <property type="molecule type" value="Genomic_DNA"/>
</dbReference>
<evidence type="ECO:0000256" key="4">
    <source>
        <dbReference type="ARBA" id="ARBA00022958"/>
    </source>
</evidence>
<evidence type="ECO:0000313" key="10">
    <source>
        <dbReference type="Proteomes" id="UP001524478"/>
    </source>
</evidence>
<dbReference type="NCBIfam" id="TIGR00450">
    <property type="entry name" value="mnmE_trmE_thdF"/>
    <property type="match status" value="1"/>
</dbReference>
<dbReference type="NCBIfam" id="NF003661">
    <property type="entry name" value="PRK05291.1-3"/>
    <property type="match status" value="1"/>
</dbReference>
<keyword evidence="4 6" id="KW-0630">Potassium</keyword>
<dbReference type="Pfam" id="PF12631">
    <property type="entry name" value="MnmE_helical"/>
    <property type="match status" value="1"/>
</dbReference>
<evidence type="ECO:0000256" key="5">
    <source>
        <dbReference type="ARBA" id="ARBA00023134"/>
    </source>
</evidence>
<dbReference type="InterPro" id="IPR018948">
    <property type="entry name" value="GTP-bd_TrmE_N"/>
</dbReference>
<evidence type="ECO:0000256" key="1">
    <source>
        <dbReference type="ARBA" id="ARBA00011043"/>
    </source>
</evidence>
<dbReference type="InterPro" id="IPR006073">
    <property type="entry name" value="GTP-bd"/>
</dbReference>
<evidence type="ECO:0000313" key="9">
    <source>
        <dbReference type="EMBL" id="MCQ4924688.1"/>
    </source>
</evidence>
<dbReference type="Pfam" id="PF10396">
    <property type="entry name" value="TrmE_N"/>
    <property type="match status" value="1"/>
</dbReference>
<feature type="binding site" evidence="6">
    <location>
        <position position="233"/>
    </location>
    <ligand>
        <name>Mg(2+)</name>
        <dbReference type="ChEBI" id="CHEBI:18420"/>
    </ligand>
</feature>
<keyword evidence="10" id="KW-1185">Reference proteome</keyword>
<feature type="binding site" evidence="6">
    <location>
        <position position="229"/>
    </location>
    <ligand>
        <name>K(+)</name>
        <dbReference type="ChEBI" id="CHEBI:29103"/>
    </ligand>
</feature>
<feature type="domain" description="TrmE-type G" evidence="8">
    <location>
        <begin position="219"/>
        <end position="378"/>
    </location>
</feature>
<feature type="binding site" evidence="6">
    <location>
        <begin position="229"/>
        <end position="234"/>
    </location>
    <ligand>
        <name>GTP</name>
        <dbReference type="ChEBI" id="CHEBI:37565"/>
    </ligand>
</feature>
<keyword evidence="6" id="KW-0963">Cytoplasm</keyword>
<dbReference type="PANTHER" id="PTHR42714:SF2">
    <property type="entry name" value="TRNA MODIFICATION GTPASE GTPBP3, MITOCHONDRIAL"/>
    <property type="match status" value="1"/>
</dbReference>
<dbReference type="Gene3D" id="3.30.1360.120">
    <property type="entry name" value="Probable tRNA modification gtpase trme, domain 1"/>
    <property type="match status" value="1"/>
</dbReference>
<dbReference type="CDD" id="cd04164">
    <property type="entry name" value="trmE"/>
    <property type="match status" value="1"/>
</dbReference>
<name>A0ABT1SE03_9FIRM</name>
<dbReference type="SUPFAM" id="SSF52540">
    <property type="entry name" value="P-loop containing nucleoside triphosphate hydrolases"/>
    <property type="match status" value="1"/>
</dbReference>